<keyword evidence="3" id="KW-1185">Reference proteome</keyword>
<dbReference type="InterPro" id="IPR016187">
    <property type="entry name" value="CTDL_fold"/>
</dbReference>
<dbReference type="SMART" id="SM00034">
    <property type="entry name" value="CLECT"/>
    <property type="match status" value="3"/>
</dbReference>
<dbReference type="PANTHER" id="PTHR22803">
    <property type="entry name" value="MANNOSE, PHOSPHOLIPASE, LECTIN RECEPTOR RELATED"/>
    <property type="match status" value="1"/>
</dbReference>
<dbReference type="EnsemblMetazoa" id="XM_038196482.1">
    <property type="protein sequence ID" value="XP_038052410.1"/>
    <property type="gene ID" value="LOC119725121"/>
</dbReference>
<feature type="domain" description="C-type lectin" evidence="1">
    <location>
        <begin position="139"/>
        <end position="238"/>
    </location>
</feature>
<evidence type="ECO:0000313" key="3">
    <source>
        <dbReference type="Proteomes" id="UP000887568"/>
    </source>
</evidence>
<feature type="domain" description="C-type lectin" evidence="1">
    <location>
        <begin position="242"/>
        <end position="353"/>
    </location>
</feature>
<dbReference type="RefSeq" id="XP_038052410.1">
    <property type="nucleotide sequence ID" value="XM_038196482.1"/>
</dbReference>
<dbReference type="SUPFAM" id="SSF56436">
    <property type="entry name" value="C-type lectin-like"/>
    <property type="match status" value="3"/>
</dbReference>
<organism evidence="2 3">
    <name type="scientific">Patiria miniata</name>
    <name type="common">Bat star</name>
    <name type="synonym">Asterina miniata</name>
    <dbReference type="NCBI Taxonomy" id="46514"/>
    <lineage>
        <taxon>Eukaryota</taxon>
        <taxon>Metazoa</taxon>
        <taxon>Echinodermata</taxon>
        <taxon>Eleutherozoa</taxon>
        <taxon>Asterozoa</taxon>
        <taxon>Asteroidea</taxon>
        <taxon>Valvatacea</taxon>
        <taxon>Valvatida</taxon>
        <taxon>Asterinidae</taxon>
        <taxon>Patiria</taxon>
    </lineage>
</organism>
<evidence type="ECO:0000259" key="1">
    <source>
        <dbReference type="PROSITE" id="PS50041"/>
    </source>
</evidence>
<evidence type="ECO:0000313" key="2">
    <source>
        <dbReference type="EnsemblMetazoa" id="XP_038052410.1"/>
    </source>
</evidence>
<protein>
    <recommendedName>
        <fullName evidence="1">C-type lectin domain-containing protein</fullName>
    </recommendedName>
</protein>
<dbReference type="Proteomes" id="UP000887568">
    <property type="component" value="Unplaced"/>
</dbReference>
<dbReference type="InterPro" id="IPR001304">
    <property type="entry name" value="C-type_lectin-like"/>
</dbReference>
<feature type="domain" description="C-type lectin" evidence="1">
    <location>
        <begin position="13"/>
        <end position="133"/>
    </location>
</feature>
<dbReference type="GeneID" id="119725121"/>
<dbReference type="PROSITE" id="PS50041">
    <property type="entry name" value="C_TYPE_LECTIN_2"/>
    <property type="match status" value="3"/>
</dbReference>
<dbReference type="InterPro" id="IPR016186">
    <property type="entry name" value="C-type_lectin-like/link_sf"/>
</dbReference>
<reference evidence="2" key="1">
    <citation type="submission" date="2022-11" db="UniProtKB">
        <authorList>
            <consortium name="EnsemblMetazoa"/>
        </authorList>
    </citation>
    <scope>IDENTIFICATION</scope>
</reference>
<sequence>MTTSVCEPPWLAWGDHCYLTVSHLEPNFYLAEDYCQGLSKPGRPAHLASVTSDEENQFIDAYATASGIKTDGFWIGYRYDGGFSWTDGSAIGFSSWRAGDPDQHLATGMKCVNTDARCKITFRQRDINKSGCEPPWLAWGNHCYLSVRARLNINKAENHCQDLSKPGRPAHMASITSEEENQFIHSYATASGIDLSKGLWIGYKRESNTRPFGWTDGSIPTYENWAPGRPINNMYNCVGVAERRSFWDADSYCQSFSTPGRSAHLVSVANVNESYFVTSYADKAGIGWRFWIGYTSESSPNGQYVWIDGSLPGFFNWIPGEPNLASEHCVKMLSADGSMNDAHCSNKEPFVCKMPAWKFQACA</sequence>
<dbReference type="InterPro" id="IPR050111">
    <property type="entry name" value="C-type_lectin/snaclec_domain"/>
</dbReference>
<proteinExistence type="predicted"/>
<dbReference type="Pfam" id="PF00059">
    <property type="entry name" value="Lectin_C"/>
    <property type="match status" value="3"/>
</dbReference>
<dbReference type="Gene3D" id="3.10.100.10">
    <property type="entry name" value="Mannose-Binding Protein A, subunit A"/>
    <property type="match status" value="3"/>
</dbReference>
<dbReference type="AlphaFoldDB" id="A0A913ZMT2"/>
<dbReference type="OrthoDB" id="441660at2759"/>
<name>A0A913ZMT2_PATMI</name>
<accession>A0A913ZMT2</accession>